<accession>A0AAN7NQ48</accession>
<comment type="caution">
    <text evidence="1">The sequence shown here is derived from an EMBL/GenBank/DDBJ whole genome shotgun (WGS) entry which is preliminary data.</text>
</comment>
<gene>
    <name evidence="1" type="ORF">QYF61_026525</name>
</gene>
<proteinExistence type="predicted"/>
<organism evidence="1 2">
    <name type="scientific">Mycteria americana</name>
    <name type="common">Wood stork</name>
    <dbReference type="NCBI Taxonomy" id="33587"/>
    <lineage>
        <taxon>Eukaryota</taxon>
        <taxon>Metazoa</taxon>
        <taxon>Chordata</taxon>
        <taxon>Craniata</taxon>
        <taxon>Vertebrata</taxon>
        <taxon>Euteleostomi</taxon>
        <taxon>Archelosauria</taxon>
        <taxon>Archosauria</taxon>
        <taxon>Dinosauria</taxon>
        <taxon>Saurischia</taxon>
        <taxon>Theropoda</taxon>
        <taxon>Coelurosauria</taxon>
        <taxon>Aves</taxon>
        <taxon>Neognathae</taxon>
        <taxon>Neoaves</taxon>
        <taxon>Aequornithes</taxon>
        <taxon>Ciconiiformes</taxon>
        <taxon>Ciconiidae</taxon>
        <taxon>Mycteria</taxon>
    </lineage>
</organism>
<evidence type="ECO:0000313" key="2">
    <source>
        <dbReference type="Proteomes" id="UP001333110"/>
    </source>
</evidence>
<keyword evidence="2" id="KW-1185">Reference proteome</keyword>
<dbReference type="AlphaFoldDB" id="A0AAN7NQ48"/>
<sequence length="225" mass="24401">MVTPLPLWAACSNASPPFQQLNVHLVVRGLKLNTVFKVQPHQCRAQGHNHFPTPAGHAIPDTSQDAIGLLGHLGTLLAHIQAAVNQYQQVLFSRAAFQPLFPKPVALHGVVVTQVQDLTLGLVEPHTIGLSPSVQPVQIPLAFLPSSRSTLPHNLVSSANLLRARSIPSSRSLIKILNKTGPKTEPWGTPLVTGRQLDLVPFTTTLWAQPSSQFFTQQIVHPSKP</sequence>
<dbReference type="Proteomes" id="UP001333110">
    <property type="component" value="Unassembled WGS sequence"/>
</dbReference>
<protein>
    <submittedName>
        <fullName evidence="1">Uncharacterized protein</fullName>
    </submittedName>
</protein>
<evidence type="ECO:0000313" key="1">
    <source>
        <dbReference type="EMBL" id="KAK4828429.1"/>
    </source>
</evidence>
<dbReference type="EMBL" id="JAUNZN010000002">
    <property type="protein sequence ID" value="KAK4828429.1"/>
    <property type="molecule type" value="Genomic_DNA"/>
</dbReference>
<reference evidence="1 2" key="1">
    <citation type="journal article" date="2023" name="J. Hered.">
        <title>Chromosome-level genome of the wood stork (Mycteria americana) provides insight into avian chromosome evolution.</title>
        <authorList>
            <person name="Flamio R. Jr."/>
            <person name="Ramstad K.M."/>
        </authorList>
    </citation>
    <scope>NUCLEOTIDE SEQUENCE [LARGE SCALE GENOMIC DNA]</scope>
    <source>
        <strain evidence="1">JAX WOST 10</strain>
    </source>
</reference>
<name>A0AAN7NQ48_MYCAM</name>